<dbReference type="AlphaFoldDB" id="A0AAV9WUU6"/>
<keyword evidence="2" id="KW-0472">Membrane</keyword>
<name>A0AAV9WUU6_9PEZI</name>
<reference evidence="4 5" key="1">
    <citation type="submission" date="2019-10" db="EMBL/GenBank/DDBJ databases">
        <authorList>
            <person name="Palmer J.M."/>
        </authorList>
    </citation>
    <scope>NUCLEOTIDE SEQUENCE [LARGE SCALE GENOMIC DNA]</scope>
    <source>
        <strain evidence="4 5">TWF694</strain>
    </source>
</reference>
<feature type="signal peptide" evidence="3">
    <location>
        <begin position="1"/>
        <end position="27"/>
    </location>
</feature>
<comment type="caution">
    <text evidence="4">The sequence shown here is derived from an EMBL/GenBank/DDBJ whole genome shotgun (WGS) entry which is preliminary data.</text>
</comment>
<keyword evidence="5" id="KW-1185">Reference proteome</keyword>
<feature type="chain" id="PRO_5043866565" evidence="3">
    <location>
        <begin position="28"/>
        <end position="547"/>
    </location>
</feature>
<proteinExistence type="predicted"/>
<feature type="region of interest" description="Disordered" evidence="1">
    <location>
        <begin position="400"/>
        <end position="423"/>
    </location>
</feature>
<evidence type="ECO:0000256" key="1">
    <source>
        <dbReference type="SAM" id="MobiDB-lite"/>
    </source>
</evidence>
<evidence type="ECO:0000256" key="2">
    <source>
        <dbReference type="SAM" id="Phobius"/>
    </source>
</evidence>
<evidence type="ECO:0000313" key="4">
    <source>
        <dbReference type="EMBL" id="KAK6526599.1"/>
    </source>
</evidence>
<organism evidence="4 5">
    <name type="scientific">Orbilia ellipsospora</name>
    <dbReference type="NCBI Taxonomy" id="2528407"/>
    <lineage>
        <taxon>Eukaryota</taxon>
        <taxon>Fungi</taxon>
        <taxon>Dikarya</taxon>
        <taxon>Ascomycota</taxon>
        <taxon>Pezizomycotina</taxon>
        <taxon>Orbiliomycetes</taxon>
        <taxon>Orbiliales</taxon>
        <taxon>Orbiliaceae</taxon>
        <taxon>Orbilia</taxon>
    </lineage>
</organism>
<dbReference type="Proteomes" id="UP001365542">
    <property type="component" value="Unassembled WGS sequence"/>
</dbReference>
<keyword evidence="3" id="KW-0732">Signal</keyword>
<accession>A0AAV9WUU6</accession>
<evidence type="ECO:0000256" key="3">
    <source>
        <dbReference type="SAM" id="SignalP"/>
    </source>
</evidence>
<keyword evidence="2" id="KW-1133">Transmembrane helix</keyword>
<sequence>MTRSNLSFKIAGLRLLILLTLIYPSRALPKRRLTLPTRDRVLEIAISKADYFPRNLEDARTSPMTGVSESDIWSSSEEVIFHTESDLNPPIATLTLTKQAVLTLTHAQGTTLTLTQELGQGQNGIQPTETVIGIPAKPGSALTLTALTTVEIPNDPGNLLTLTAVETLYQEPTPTNDPAHPVSEDIKTGEVLILTAVSTAGENFDHEQIAHTGAGEDLSEVGNLINLDDLILKSVISHSRFPSSHIPRTATSAGSAPEITSYNYQVRRDKPDSIIAYSLTTLTKLQNFSHIAARSSKITRDMVNGGNEAENVHTVCHVSMHERDEYHWPWATMFYRRQQPQPTSMLTRPKWIDSQKPQRMCGSGLRDTLFDTPNKFKLPWIPGDGGNMSIRQVVQPVEEISPPPPLLGDPPSQDGSPASQRPASSYHISTATSIVCSESTWALVLMFMAIFPIGFSICGTEILVRFIWFRAFPADIKDKVLVQNWRVYKRMIGVGTISMICVLVGILTACFLRNGVCEDLKLLRGTKWGDWNTNTVQPRSHGILARW</sequence>
<evidence type="ECO:0000313" key="5">
    <source>
        <dbReference type="Proteomes" id="UP001365542"/>
    </source>
</evidence>
<feature type="transmembrane region" description="Helical" evidence="2">
    <location>
        <begin position="487"/>
        <end position="507"/>
    </location>
</feature>
<gene>
    <name evidence="4" type="ORF">TWF694_005181</name>
</gene>
<feature type="transmembrane region" description="Helical" evidence="2">
    <location>
        <begin position="441"/>
        <end position="466"/>
    </location>
</feature>
<dbReference type="EMBL" id="JAVHJO010000016">
    <property type="protein sequence ID" value="KAK6526599.1"/>
    <property type="molecule type" value="Genomic_DNA"/>
</dbReference>
<protein>
    <submittedName>
        <fullName evidence="4">Uncharacterized protein</fullName>
    </submittedName>
</protein>
<keyword evidence="2" id="KW-0812">Transmembrane</keyword>